<organism evidence="1 2">
    <name type="scientific">Thermoproteota archaeon</name>
    <dbReference type="NCBI Taxonomy" id="2056631"/>
    <lineage>
        <taxon>Archaea</taxon>
        <taxon>Thermoproteota</taxon>
    </lineage>
</organism>
<evidence type="ECO:0000313" key="1">
    <source>
        <dbReference type="EMBL" id="RLE45546.1"/>
    </source>
</evidence>
<reference evidence="1 2" key="1">
    <citation type="submission" date="2018-06" db="EMBL/GenBank/DDBJ databases">
        <title>Extensive metabolic versatility and redundancy in microbially diverse, dynamic hydrothermal sediments.</title>
        <authorList>
            <person name="Dombrowski N."/>
            <person name="Teske A."/>
            <person name="Baker B.J."/>
        </authorList>
    </citation>
    <scope>NUCLEOTIDE SEQUENCE [LARGE SCALE GENOMIC DNA]</scope>
    <source>
        <strain evidence="1">B66_G16</strain>
    </source>
</reference>
<proteinExistence type="predicted"/>
<dbReference type="PROSITE" id="PS51257">
    <property type="entry name" value="PROKAR_LIPOPROTEIN"/>
    <property type="match status" value="1"/>
</dbReference>
<dbReference type="Proteomes" id="UP000278475">
    <property type="component" value="Unassembled WGS sequence"/>
</dbReference>
<sequence length="868" mass="97136">MKKEGLKRPLFRVMLTVLCSSILILGSFSACMRSISAVGYSAWLKIVTTSWNGVPDPSALPGNFMPMFPAGEGFADRFNVTGQEAFVEVYGIKPEASLIQLQGTFEPNATGFVKISWTVEDNWGLLILVKAKSYYGEKIGAESPFKGIIMYALLIPPTSPSDDAKAKLSGITGGVIDTTEVNSKNASVHIDGSYDEYSGLFDFSISGVFDYLSGPSVNLASFATIFGNETSAGTPVNAWVAKAAKIFKVFHVHSWYDIKDNLSFAQIKIYDLDHTDPTSEASLIQAAVTGEDGQSRYTREIYPPEEVLTGGKFEDNPYVPIPLQIFRLVNSSYGEVFTSGTSTSGISPGSPIRAPHLNATVRVWWETVIVNQTLYYGNYINGSLTATALFPLGKSRLNFVGPLNVYHNATKLNDKYPVTNFINATVFYAHFCAFDDDREISFPSYDPEEGRYMEVYARYVSMDVDGDGDAENATGDQLINAEVSINLKTTNDVAYYMTENVLTTNITGCTDDPHKYRGGLINDMARFPNATIWYSLYYEDPEDDDSIPEYLEDRGIGSFWENFGDYIWLNVSFMYNPADADNYENIPEGPNLRDVANPARIGDEDVLESDYYNGNWSMLVSDVSYTNTLTLTDDKEYDGLDVLVLWKGEWQNTCLGNEKLVGEIRIKNPYEISLARKTWVTQLSFAINPDLTPTDATAEWITWDAPIVVLDESVLVGFNRGRVNMTTYVYDVVFQVVDALGNTLPASDTEVDLRLPNGNFITREPSIDETLYTGVMWSYRFYGEGNVTFFQLPGAEGPYGVRVLYQGIEVYYNIDEIDVLTKTTIVRIRTNIYKIKLVFYDCNDELLPQIWVKYTMPDGRTDWRQTSE</sequence>
<name>A0A497EJS1_9CREN</name>
<dbReference type="AlphaFoldDB" id="A0A497EJS1"/>
<dbReference type="EMBL" id="QMQV01000248">
    <property type="protein sequence ID" value="RLE45546.1"/>
    <property type="molecule type" value="Genomic_DNA"/>
</dbReference>
<feature type="non-terminal residue" evidence="1">
    <location>
        <position position="868"/>
    </location>
</feature>
<comment type="caution">
    <text evidence="1">The sequence shown here is derived from an EMBL/GenBank/DDBJ whole genome shotgun (WGS) entry which is preliminary data.</text>
</comment>
<protein>
    <submittedName>
        <fullName evidence="1">Uncharacterized protein</fullName>
    </submittedName>
</protein>
<accession>A0A497EJS1</accession>
<evidence type="ECO:0000313" key="2">
    <source>
        <dbReference type="Proteomes" id="UP000278475"/>
    </source>
</evidence>
<gene>
    <name evidence="1" type="ORF">DRJ31_11110</name>
</gene>